<evidence type="ECO:0000313" key="4">
    <source>
        <dbReference type="Proteomes" id="UP001165068"/>
    </source>
</evidence>
<organism evidence="3 4">
    <name type="scientific">Microbacterium arabinogalactanolyticum</name>
    <dbReference type="NCBI Taxonomy" id="69365"/>
    <lineage>
        <taxon>Bacteria</taxon>
        <taxon>Bacillati</taxon>
        <taxon>Actinomycetota</taxon>
        <taxon>Actinomycetes</taxon>
        <taxon>Micrococcales</taxon>
        <taxon>Microbacteriaceae</taxon>
        <taxon>Microbacterium</taxon>
    </lineage>
</organism>
<keyword evidence="4" id="KW-1185">Reference proteome</keyword>
<accession>A0ABQ5NCW4</accession>
<dbReference type="Proteomes" id="UP001165068">
    <property type="component" value="Unassembled WGS sequence"/>
</dbReference>
<dbReference type="EMBL" id="BRZC01000002">
    <property type="protein sequence ID" value="GLC83630.1"/>
    <property type="molecule type" value="Genomic_DNA"/>
</dbReference>
<dbReference type="RefSeq" id="WP_285630127.1">
    <property type="nucleotide sequence ID" value="NZ_BAAAUK010000001.1"/>
</dbReference>
<protein>
    <submittedName>
        <fullName evidence="3">Uncharacterized protein</fullName>
    </submittedName>
</protein>
<sequence>MIRRPVRAAVAAAALCALVTPLLMGAAVPTAVRPALCIPLIWCPTPTPSPTPTPTPTTPGTGAQPGVPLPLPGDSGTQTPDAGQPTQPAPDASTTVFTKTPAQMASKGLSFTGLKSIGLVTVPTVDGDRIRVLKISADTITITGFSLSVRPPEHDGLVTDADTMSLKGDVTVYLGSLTATGQDGQTLLTFGLDTPPSLDDVEPGLLHVQMGLVGTIADSISYTNTDQRMVAKK</sequence>
<evidence type="ECO:0000313" key="3">
    <source>
        <dbReference type="EMBL" id="GLC83630.1"/>
    </source>
</evidence>
<evidence type="ECO:0000256" key="1">
    <source>
        <dbReference type="SAM" id="MobiDB-lite"/>
    </source>
</evidence>
<feature type="compositionally biased region" description="Polar residues" evidence="1">
    <location>
        <begin position="75"/>
        <end position="94"/>
    </location>
</feature>
<feature type="signal peptide" evidence="2">
    <location>
        <begin position="1"/>
        <end position="26"/>
    </location>
</feature>
<feature type="compositionally biased region" description="Pro residues" evidence="1">
    <location>
        <begin position="48"/>
        <end position="57"/>
    </location>
</feature>
<comment type="caution">
    <text evidence="3">The sequence shown here is derived from an EMBL/GenBank/DDBJ whole genome shotgun (WGS) entry which is preliminary data.</text>
</comment>
<feature type="chain" id="PRO_5046968638" evidence="2">
    <location>
        <begin position="27"/>
        <end position="233"/>
    </location>
</feature>
<name>A0ABQ5NCW4_9MICO</name>
<keyword evidence="2" id="KW-0732">Signal</keyword>
<proteinExistence type="predicted"/>
<reference evidence="3" key="1">
    <citation type="submission" date="2022-08" db="EMBL/GenBank/DDBJ databases">
        <title>Draft genome sequence of Microbacterium arabinogalactanolyticum JCM 9171.</title>
        <authorList>
            <person name="Fujita K."/>
            <person name="Ishiwata A."/>
            <person name="Fushinobu S."/>
        </authorList>
    </citation>
    <scope>NUCLEOTIDE SEQUENCE</scope>
    <source>
        <strain evidence="3">JCM 9171</strain>
    </source>
</reference>
<gene>
    <name evidence="3" type="ORF">MIAR_02180</name>
</gene>
<evidence type="ECO:0000256" key="2">
    <source>
        <dbReference type="SAM" id="SignalP"/>
    </source>
</evidence>
<feature type="region of interest" description="Disordered" evidence="1">
    <location>
        <begin position="48"/>
        <end position="94"/>
    </location>
</feature>